<dbReference type="EMBL" id="BAAAUW010000018">
    <property type="protein sequence ID" value="GAA3266845.1"/>
    <property type="molecule type" value="Genomic_DNA"/>
</dbReference>
<dbReference type="Pfam" id="PF15646">
    <property type="entry name" value="Tox-REase-2"/>
    <property type="match status" value="1"/>
</dbReference>
<comment type="caution">
    <text evidence="3">The sequence shown here is derived from an EMBL/GenBank/DDBJ whole genome shotgun (WGS) entry which is preliminary data.</text>
</comment>
<feature type="compositionally biased region" description="Basic residues" evidence="1">
    <location>
        <begin position="1"/>
        <end position="10"/>
    </location>
</feature>
<feature type="region of interest" description="Disordered" evidence="1">
    <location>
        <begin position="1"/>
        <end position="26"/>
    </location>
</feature>
<feature type="domain" description="Tox-REase-2" evidence="2">
    <location>
        <begin position="13"/>
        <end position="113"/>
    </location>
</feature>
<dbReference type="InterPro" id="IPR028906">
    <property type="entry name" value="Tox-REase-2_dom"/>
</dbReference>
<sequence>MRSRGSRRARQVGSTEYHATGGGTQVWADGLDINTSELLDAKYVGKPGRSPYVPGGKVPDAVQAQVDEKMSDEFARYAAVINDPRNPLKGLRVITNEPGAVPYFRGLMQQHGIPGSVVLSP</sequence>
<dbReference type="Proteomes" id="UP001500728">
    <property type="component" value="Unassembled WGS sequence"/>
</dbReference>
<evidence type="ECO:0000313" key="3">
    <source>
        <dbReference type="EMBL" id="GAA3266845.1"/>
    </source>
</evidence>
<proteinExistence type="predicted"/>
<organism evidence="3 4">
    <name type="scientific">Streptomyces labedae</name>
    <dbReference type="NCBI Taxonomy" id="285569"/>
    <lineage>
        <taxon>Bacteria</taxon>
        <taxon>Bacillati</taxon>
        <taxon>Actinomycetota</taxon>
        <taxon>Actinomycetes</taxon>
        <taxon>Kitasatosporales</taxon>
        <taxon>Streptomycetaceae</taxon>
        <taxon>Streptomyces</taxon>
    </lineage>
</organism>
<name>A0ABP6QYZ0_9ACTN</name>
<accession>A0ABP6QYZ0</accession>
<reference evidence="4" key="1">
    <citation type="journal article" date="2019" name="Int. J. Syst. Evol. Microbiol.">
        <title>The Global Catalogue of Microorganisms (GCM) 10K type strain sequencing project: providing services to taxonomists for standard genome sequencing and annotation.</title>
        <authorList>
            <consortium name="The Broad Institute Genomics Platform"/>
            <consortium name="The Broad Institute Genome Sequencing Center for Infectious Disease"/>
            <person name="Wu L."/>
            <person name="Ma J."/>
        </authorList>
    </citation>
    <scope>NUCLEOTIDE SEQUENCE [LARGE SCALE GENOMIC DNA]</scope>
    <source>
        <strain evidence="4">JCM 9381</strain>
    </source>
</reference>
<evidence type="ECO:0000256" key="1">
    <source>
        <dbReference type="SAM" id="MobiDB-lite"/>
    </source>
</evidence>
<keyword evidence="4" id="KW-1185">Reference proteome</keyword>
<protein>
    <recommendedName>
        <fullName evidence="2">Tox-REase-2 domain-containing protein</fullName>
    </recommendedName>
</protein>
<gene>
    <name evidence="3" type="ORF">GCM10010469_38880</name>
</gene>
<evidence type="ECO:0000313" key="4">
    <source>
        <dbReference type="Proteomes" id="UP001500728"/>
    </source>
</evidence>
<evidence type="ECO:0000259" key="2">
    <source>
        <dbReference type="Pfam" id="PF15646"/>
    </source>
</evidence>